<keyword evidence="4 7" id="KW-1133">Transmembrane helix</keyword>
<organism evidence="9 10">
    <name type="scientific">Croceimicrobium hydrocarbonivorans</name>
    <dbReference type="NCBI Taxonomy" id="2761580"/>
    <lineage>
        <taxon>Bacteria</taxon>
        <taxon>Pseudomonadati</taxon>
        <taxon>Bacteroidota</taxon>
        <taxon>Flavobacteriia</taxon>
        <taxon>Flavobacteriales</taxon>
        <taxon>Owenweeksiaceae</taxon>
        <taxon>Croceimicrobium</taxon>
    </lineage>
</organism>
<evidence type="ECO:0000259" key="8">
    <source>
        <dbReference type="Pfam" id="PF01895"/>
    </source>
</evidence>
<evidence type="ECO:0000256" key="6">
    <source>
        <dbReference type="SAM" id="Coils"/>
    </source>
</evidence>
<sequence length="571" mass="63899">MADLLYNILSLIGALGLFIFGMKVMSEAIQKFAGARLRRTLRAMTSHKSWGVLTGFGVTGILQSSSATTVMIISFVNAGLITVEHSVGLIMGANVGTTVTAWLVSVLGMGKLSISQLSLPILAFGFPMLFLAKAKLRLYGEAIFGFAILFIGLSFMRESMPAWQENSFLLNFLQQYEFIQGDWLQNVGVSFLFVGLGMLATFLLQSSSAAMALTLVFTANGLISFPLAAAIILGENIGTTFTANIAAVVGNVHAKRSARTHFLFNFFGVIWAVLLIGPFLNIIAYLSDILFGANPMDNDQVIPLALSLFHTTFNLLNLLIFYNLVQFLVKVATWMVPSRSSEDELFSLDYIGSSLLATPELSMIEARKELVKFADLIRKAYKFIPLLITEMDEKKLESYVAKLQKYEDISDRMEMEISNYLSKVSQSDLSAEGSGRVRSMLHVANYLERIGDIYLEVSRNLTNRKQQKAYFTPEMRNSVMQLSELVSRSLDLMVKNVDAEENQSFYEEARKVERNVNELFSRLKSDYIDKVEKGRYRIQSGMYYSDLLAEMERIVDHATNVSSAIHQSYKY</sequence>
<evidence type="ECO:0000256" key="7">
    <source>
        <dbReference type="SAM" id="Phobius"/>
    </source>
</evidence>
<keyword evidence="10" id="KW-1185">Reference proteome</keyword>
<dbReference type="PANTHER" id="PTHR10010">
    <property type="entry name" value="SOLUTE CARRIER FAMILY 34 SODIUM PHOSPHATE , MEMBER 2-RELATED"/>
    <property type="match status" value="1"/>
</dbReference>
<dbReference type="PANTHER" id="PTHR10010:SF46">
    <property type="entry name" value="SODIUM-DEPENDENT PHOSPHATE TRANSPORT PROTEIN 2B"/>
    <property type="match status" value="1"/>
</dbReference>
<feature type="transmembrane region" description="Helical" evidence="7">
    <location>
        <begin position="87"/>
        <end position="107"/>
    </location>
</feature>
<accession>A0A7H0VAF6</accession>
<reference evidence="9 10" key="1">
    <citation type="submission" date="2020-08" db="EMBL/GenBank/DDBJ databases">
        <title>Croceimicrobium hydrocarbonivorans gen. nov., sp. nov., a novel marine bacterium isolated from a bacterial consortium that degrades polyethylene terephthalate.</title>
        <authorList>
            <person name="Liu R."/>
        </authorList>
    </citation>
    <scope>NUCLEOTIDE SEQUENCE [LARGE SCALE GENOMIC DNA]</scope>
    <source>
        <strain evidence="9 10">A20-9</strain>
    </source>
</reference>
<dbReference type="EMBL" id="CP060139">
    <property type="protein sequence ID" value="QNR22704.1"/>
    <property type="molecule type" value="Genomic_DNA"/>
</dbReference>
<dbReference type="NCBIfam" id="TIGR00704">
    <property type="entry name" value="NaPi_cotrn_rel"/>
    <property type="match status" value="1"/>
</dbReference>
<evidence type="ECO:0000256" key="1">
    <source>
        <dbReference type="ARBA" id="ARBA00004651"/>
    </source>
</evidence>
<dbReference type="Pfam" id="PF02690">
    <property type="entry name" value="Na_Pi_cotrans"/>
    <property type="match status" value="2"/>
</dbReference>
<feature type="transmembrane region" description="Helical" evidence="7">
    <location>
        <begin position="114"/>
        <end position="132"/>
    </location>
</feature>
<feature type="transmembrane region" description="Helical" evidence="7">
    <location>
        <begin position="210"/>
        <end position="233"/>
    </location>
</feature>
<keyword evidence="6" id="KW-0175">Coiled coil</keyword>
<dbReference type="KEGG" id="chyd:H4K34_09950"/>
<dbReference type="InterPro" id="IPR038078">
    <property type="entry name" value="PhoU-like_sf"/>
</dbReference>
<dbReference type="RefSeq" id="WP_210757271.1">
    <property type="nucleotide sequence ID" value="NZ_CP060139.1"/>
</dbReference>
<keyword evidence="5 7" id="KW-0472">Membrane</keyword>
<gene>
    <name evidence="9" type="ORF">H4K34_09950</name>
</gene>
<evidence type="ECO:0000313" key="9">
    <source>
        <dbReference type="EMBL" id="QNR22704.1"/>
    </source>
</evidence>
<evidence type="ECO:0000313" key="10">
    <source>
        <dbReference type="Proteomes" id="UP000516305"/>
    </source>
</evidence>
<feature type="transmembrane region" description="Helical" evidence="7">
    <location>
        <begin position="138"/>
        <end position="156"/>
    </location>
</feature>
<evidence type="ECO:0000256" key="2">
    <source>
        <dbReference type="ARBA" id="ARBA00022475"/>
    </source>
</evidence>
<comment type="subcellular location">
    <subcellularLocation>
        <location evidence="1">Cell membrane</location>
        <topology evidence="1">Multi-pass membrane protein</topology>
    </subcellularLocation>
</comment>
<keyword evidence="3 7" id="KW-0812">Transmembrane</keyword>
<feature type="coiled-coil region" evidence="6">
    <location>
        <begin position="396"/>
        <end position="423"/>
    </location>
</feature>
<dbReference type="InterPro" id="IPR004633">
    <property type="entry name" value="NaPi_cotrn-rel/YqeW-like"/>
</dbReference>
<protein>
    <submittedName>
        <fullName evidence="9">Na/Pi cotransporter family protein</fullName>
    </submittedName>
</protein>
<dbReference type="NCBIfam" id="NF037997">
    <property type="entry name" value="Na_Pi_symport"/>
    <property type="match status" value="1"/>
</dbReference>
<evidence type="ECO:0000256" key="4">
    <source>
        <dbReference type="ARBA" id="ARBA00022989"/>
    </source>
</evidence>
<keyword evidence="2" id="KW-1003">Cell membrane</keyword>
<name>A0A7H0VAF6_9FLAO</name>
<dbReference type="Proteomes" id="UP000516305">
    <property type="component" value="Chromosome"/>
</dbReference>
<feature type="transmembrane region" description="Helical" evidence="7">
    <location>
        <begin position="50"/>
        <end position="75"/>
    </location>
</feature>
<feature type="domain" description="PhoU" evidence="8">
    <location>
        <begin position="398"/>
        <end position="456"/>
    </location>
</feature>
<dbReference type="SUPFAM" id="SSF109755">
    <property type="entry name" value="PhoU-like"/>
    <property type="match status" value="1"/>
</dbReference>
<evidence type="ECO:0000256" key="5">
    <source>
        <dbReference type="ARBA" id="ARBA00023136"/>
    </source>
</evidence>
<feature type="transmembrane region" description="Helical" evidence="7">
    <location>
        <begin position="304"/>
        <end position="325"/>
    </location>
</feature>
<dbReference type="Pfam" id="PF01895">
    <property type="entry name" value="PhoU"/>
    <property type="match status" value="2"/>
</dbReference>
<dbReference type="GO" id="GO:0005436">
    <property type="term" value="F:sodium:phosphate symporter activity"/>
    <property type="evidence" value="ECO:0007669"/>
    <property type="project" value="InterPro"/>
</dbReference>
<feature type="transmembrane region" description="Helical" evidence="7">
    <location>
        <begin position="262"/>
        <end position="284"/>
    </location>
</feature>
<proteinExistence type="predicted"/>
<feature type="transmembrane region" description="Helical" evidence="7">
    <location>
        <begin position="183"/>
        <end position="204"/>
    </location>
</feature>
<dbReference type="GO" id="GO:0005886">
    <property type="term" value="C:plasma membrane"/>
    <property type="evidence" value="ECO:0007669"/>
    <property type="project" value="UniProtKB-SubCell"/>
</dbReference>
<dbReference type="GO" id="GO:0044341">
    <property type="term" value="P:sodium-dependent phosphate transport"/>
    <property type="evidence" value="ECO:0007669"/>
    <property type="project" value="InterPro"/>
</dbReference>
<feature type="transmembrane region" description="Helical" evidence="7">
    <location>
        <begin position="6"/>
        <end position="29"/>
    </location>
</feature>
<feature type="domain" description="PhoU" evidence="8">
    <location>
        <begin position="480"/>
        <end position="563"/>
    </location>
</feature>
<evidence type="ECO:0000256" key="3">
    <source>
        <dbReference type="ARBA" id="ARBA00022692"/>
    </source>
</evidence>
<dbReference type="InterPro" id="IPR026022">
    <property type="entry name" value="PhoU_dom"/>
</dbReference>
<dbReference type="AlphaFoldDB" id="A0A7H0VAF6"/>
<dbReference type="InterPro" id="IPR003841">
    <property type="entry name" value="Na/Pi_transpt"/>
</dbReference>
<dbReference type="Gene3D" id="1.20.58.220">
    <property type="entry name" value="Phosphate transport system protein phou homolog 2, domain 2"/>
    <property type="match status" value="1"/>
</dbReference>